<sequence>MTQQPEKVDIIIIGSGAAGSLLAAKLSKAGKKVLILEAGPERNLTDLTSSQIHARRLKWAGAPVEEKGSQPISNVFNSGYGTGGSALHHFGVWPRLHEQDFKVKSLYGRALDWPITYDDLRPYYDRIQQEVGISGDHKAEKWRPDGVPYPLPPVPAFQQSEIIARGFHKLGKSTAPLPLALNSRDYKGRPACLWDGWCDAGCPTRALVNPLALYLPEAEKHHSEIIHDAAVTRILTNGKGTKASGVIYHTKDRTEITQMAHMVIIAAFAVQTPRLLLASAENGLANSSGMVGRYIMSHSAATTFGLFEEETEPYLGAMGGQMVNQDSYDHKDQRDSGFGSYQWMIAQALKPNDLLGIGGSNPGLFGAKLTEFMKKAVHHFGGMTACVEDLPLPENRVTLSSRKDKFGVPLAVATHHSHADSKALWQSAKAEGAKIFKAADATSIWHGPQGAMHIMGGTIMGDDRATSVTNSYGQCHDIDNLFIAGPGLFPTSGGVNPTFTVHALSLRTADYIRGNWSSLI</sequence>
<dbReference type="Gene3D" id="3.50.50.60">
    <property type="entry name" value="FAD/NAD(P)-binding domain"/>
    <property type="match status" value="2"/>
</dbReference>
<dbReference type="Pfam" id="PF05199">
    <property type="entry name" value="GMC_oxred_C"/>
    <property type="match status" value="1"/>
</dbReference>
<evidence type="ECO:0000256" key="4">
    <source>
        <dbReference type="ARBA" id="ARBA00023002"/>
    </source>
</evidence>
<keyword evidence="2" id="KW-0285">Flavoprotein</keyword>
<feature type="domain" description="Glucose-methanol-choline oxidoreductase C-terminal" evidence="6">
    <location>
        <begin position="391"/>
        <end position="504"/>
    </location>
</feature>
<evidence type="ECO:0000259" key="5">
    <source>
        <dbReference type="Pfam" id="PF00732"/>
    </source>
</evidence>
<dbReference type="Pfam" id="PF00732">
    <property type="entry name" value="GMC_oxred_N"/>
    <property type="match status" value="1"/>
</dbReference>
<keyword evidence="3" id="KW-0274">FAD</keyword>
<evidence type="ECO:0000256" key="1">
    <source>
        <dbReference type="ARBA" id="ARBA00010790"/>
    </source>
</evidence>
<protein>
    <submittedName>
        <fullName evidence="7">Glucose-methanol-choline (GMC) oxidoreductase:NAD binding site</fullName>
    </submittedName>
</protein>
<evidence type="ECO:0000259" key="6">
    <source>
        <dbReference type="Pfam" id="PF05199"/>
    </source>
</evidence>
<evidence type="ECO:0000256" key="2">
    <source>
        <dbReference type="ARBA" id="ARBA00022630"/>
    </source>
</evidence>
<dbReference type="SUPFAM" id="SSF51905">
    <property type="entry name" value="FAD/NAD(P)-binding domain"/>
    <property type="match status" value="1"/>
</dbReference>
<dbReference type="GO" id="GO:0050660">
    <property type="term" value="F:flavin adenine dinucleotide binding"/>
    <property type="evidence" value="ECO:0007669"/>
    <property type="project" value="InterPro"/>
</dbReference>
<organism evidence="7">
    <name type="scientific">hydrothermal vent metagenome</name>
    <dbReference type="NCBI Taxonomy" id="652676"/>
    <lineage>
        <taxon>unclassified sequences</taxon>
        <taxon>metagenomes</taxon>
        <taxon>ecological metagenomes</taxon>
    </lineage>
</organism>
<proteinExistence type="inferred from homology"/>
<name>A0A3B0RKE7_9ZZZZ</name>
<keyword evidence="4" id="KW-0560">Oxidoreductase</keyword>
<evidence type="ECO:0000313" key="7">
    <source>
        <dbReference type="EMBL" id="VAV93964.1"/>
    </source>
</evidence>
<comment type="similarity">
    <text evidence="1">Belongs to the GMC oxidoreductase family.</text>
</comment>
<reference evidence="7" key="1">
    <citation type="submission" date="2018-06" db="EMBL/GenBank/DDBJ databases">
        <authorList>
            <person name="Zhirakovskaya E."/>
        </authorList>
    </citation>
    <scope>NUCLEOTIDE SEQUENCE</scope>
</reference>
<feature type="domain" description="Glucose-methanol-choline oxidoreductase N-terminal" evidence="5">
    <location>
        <begin position="9"/>
        <end position="298"/>
    </location>
</feature>
<dbReference type="InterPro" id="IPR036188">
    <property type="entry name" value="FAD/NAD-bd_sf"/>
</dbReference>
<dbReference type="GO" id="GO:0016614">
    <property type="term" value="F:oxidoreductase activity, acting on CH-OH group of donors"/>
    <property type="evidence" value="ECO:0007669"/>
    <property type="project" value="InterPro"/>
</dbReference>
<dbReference type="InterPro" id="IPR000172">
    <property type="entry name" value="GMC_OxRdtase_N"/>
</dbReference>
<gene>
    <name evidence="7" type="ORF">MNBD_ALPHA02-228</name>
</gene>
<dbReference type="AlphaFoldDB" id="A0A3B0RKE7"/>
<dbReference type="EMBL" id="UOED01000086">
    <property type="protein sequence ID" value="VAV93964.1"/>
    <property type="molecule type" value="Genomic_DNA"/>
</dbReference>
<dbReference type="PANTHER" id="PTHR46056:SF12">
    <property type="entry name" value="LONG-CHAIN-ALCOHOL OXIDASE"/>
    <property type="match status" value="1"/>
</dbReference>
<accession>A0A3B0RKE7</accession>
<evidence type="ECO:0000256" key="3">
    <source>
        <dbReference type="ARBA" id="ARBA00022827"/>
    </source>
</evidence>
<dbReference type="PANTHER" id="PTHR46056">
    <property type="entry name" value="LONG-CHAIN-ALCOHOL OXIDASE"/>
    <property type="match status" value="1"/>
</dbReference>
<dbReference type="InterPro" id="IPR007867">
    <property type="entry name" value="GMC_OxRtase_C"/>
</dbReference>